<evidence type="ECO:0000313" key="3">
    <source>
        <dbReference type="Proteomes" id="UP000024284"/>
    </source>
</evidence>
<organism evidence="2 3">
    <name type="scientific">Sphingobium herbicidovorans (strain ATCC 700291 / DSM 11019 / CCUG 56400 / KCTC 2939 / LMG 18315 / NBRC 16415 / MH)</name>
    <name type="common">Sphingomonas herbicidovorans</name>
    <dbReference type="NCBI Taxonomy" id="1219045"/>
    <lineage>
        <taxon>Bacteria</taxon>
        <taxon>Pseudomonadati</taxon>
        <taxon>Pseudomonadota</taxon>
        <taxon>Alphaproteobacteria</taxon>
        <taxon>Sphingomonadales</taxon>
        <taxon>Sphingomonadaceae</taxon>
        <taxon>Sphingobium</taxon>
    </lineage>
</organism>
<feature type="region of interest" description="Disordered" evidence="1">
    <location>
        <begin position="73"/>
        <end position="117"/>
    </location>
</feature>
<dbReference type="Proteomes" id="UP000024284">
    <property type="component" value="Unassembled WGS sequence"/>
</dbReference>
<accession>A0A086P8F9</accession>
<evidence type="ECO:0000313" key="2">
    <source>
        <dbReference type="EMBL" id="KFG89677.1"/>
    </source>
</evidence>
<evidence type="ECO:0000256" key="1">
    <source>
        <dbReference type="SAM" id="MobiDB-lite"/>
    </source>
</evidence>
<feature type="compositionally biased region" description="Basic and acidic residues" evidence="1">
    <location>
        <begin position="98"/>
        <end position="117"/>
    </location>
</feature>
<protein>
    <submittedName>
        <fullName evidence="2">Uncharacterized protein</fullName>
    </submittedName>
</protein>
<gene>
    <name evidence="2" type="ORF">BV98_002484</name>
</gene>
<reference evidence="2" key="1">
    <citation type="submission" date="2014-08" db="EMBL/GenBank/DDBJ databases">
        <title>Draft genome sequences of Sphingobium herbicidovorans.</title>
        <authorList>
            <person name="Gan H.M."/>
            <person name="Gan H.Y."/>
            <person name="Savka M.A."/>
        </authorList>
    </citation>
    <scope>NUCLEOTIDE SEQUENCE [LARGE SCALE GENOMIC DNA]</scope>
    <source>
        <strain evidence="2">NBRC 16415</strain>
    </source>
</reference>
<dbReference type="eggNOG" id="ENOG50302CX">
    <property type="taxonomic scope" value="Bacteria"/>
</dbReference>
<comment type="caution">
    <text evidence="2">The sequence shown here is derived from an EMBL/GenBank/DDBJ whole genome shotgun (WGS) entry which is preliminary data.</text>
</comment>
<sequence length="117" mass="13032">MSRRSPAMEQRTLIERLARHLATGSPDQWQDRVADAASILAIMKDPDPAMREVGDESQWRAMIDAALRERWTVATSPGGDQAEPGTDEEGEISLPRDGVTDNRADWVHVHDPQEKSS</sequence>
<name>A0A086P8F9_SPHHM</name>
<dbReference type="AlphaFoldDB" id="A0A086P8F9"/>
<proteinExistence type="predicted"/>
<dbReference type="EMBL" id="JFZA02000023">
    <property type="protein sequence ID" value="KFG89677.1"/>
    <property type="molecule type" value="Genomic_DNA"/>
</dbReference>
<keyword evidence="3" id="KW-1185">Reference proteome</keyword>
<dbReference type="PATRIC" id="fig|1219045.3.peg.2521"/>
<dbReference type="STRING" id="76947.GCA_002080435_02928"/>